<proteinExistence type="predicted"/>
<name>A0ABR2DWP9_9ROSI</name>
<comment type="caution">
    <text evidence="2">The sequence shown here is derived from an EMBL/GenBank/DDBJ whole genome shotgun (WGS) entry which is preliminary data.</text>
</comment>
<sequence>MARFEGKEGGRDTIKGAGPRDKGKISPGCRSVEGEQAGIGEQLKHHNPWNKLNAIGKEEGRMPREPYERKKIEVGNLTFMVRVEEKGFSDQTTQIPIGLGNHSKKMSEKIDDKYVSSSESTSESSLRASPAFEASSQGEEEDAFKVVLVGKDVLDCNDVGNCTRSFLGEAELMGRGLQVPKNSGVKKDEVIEEGVDQVVGLRWAAVIKEMLGTTHELYGLVGATTKAATYPFHSEDLEAEPKQPVGSRLREASNVNKVLISGPEGVAIWSATSCPIHSEDLDVVSPKQPVGSKVGEGSDTNNIKIAEIMDRPRLNEGENRLYALVAQVGYFLNSPALVDKASFVAIVSVLRGGRGYLNYKEWAIRVMFFGPVLVSG</sequence>
<gene>
    <name evidence="2" type="ORF">V6N12_061279</name>
</gene>
<organism evidence="2 3">
    <name type="scientific">Hibiscus sabdariffa</name>
    <name type="common">roselle</name>
    <dbReference type="NCBI Taxonomy" id="183260"/>
    <lineage>
        <taxon>Eukaryota</taxon>
        <taxon>Viridiplantae</taxon>
        <taxon>Streptophyta</taxon>
        <taxon>Embryophyta</taxon>
        <taxon>Tracheophyta</taxon>
        <taxon>Spermatophyta</taxon>
        <taxon>Magnoliopsida</taxon>
        <taxon>eudicotyledons</taxon>
        <taxon>Gunneridae</taxon>
        <taxon>Pentapetalae</taxon>
        <taxon>rosids</taxon>
        <taxon>malvids</taxon>
        <taxon>Malvales</taxon>
        <taxon>Malvaceae</taxon>
        <taxon>Malvoideae</taxon>
        <taxon>Hibiscus</taxon>
    </lineage>
</organism>
<feature type="region of interest" description="Disordered" evidence="1">
    <location>
        <begin position="1"/>
        <end position="64"/>
    </location>
</feature>
<accession>A0ABR2DWP9</accession>
<dbReference type="Proteomes" id="UP001472677">
    <property type="component" value="Unassembled WGS sequence"/>
</dbReference>
<feature type="compositionally biased region" description="Basic and acidic residues" evidence="1">
    <location>
        <begin position="1"/>
        <end position="24"/>
    </location>
</feature>
<feature type="compositionally biased region" description="Low complexity" evidence="1">
    <location>
        <begin position="116"/>
        <end position="125"/>
    </location>
</feature>
<keyword evidence="3" id="KW-1185">Reference proteome</keyword>
<evidence type="ECO:0000313" key="3">
    <source>
        <dbReference type="Proteomes" id="UP001472677"/>
    </source>
</evidence>
<dbReference type="EMBL" id="JBBPBM010000021">
    <property type="protein sequence ID" value="KAK8548365.1"/>
    <property type="molecule type" value="Genomic_DNA"/>
</dbReference>
<evidence type="ECO:0000313" key="2">
    <source>
        <dbReference type="EMBL" id="KAK8548365.1"/>
    </source>
</evidence>
<feature type="region of interest" description="Disordered" evidence="1">
    <location>
        <begin position="111"/>
        <end position="135"/>
    </location>
</feature>
<protein>
    <submittedName>
        <fullName evidence="2">Uncharacterized protein</fullName>
    </submittedName>
</protein>
<reference evidence="2 3" key="1">
    <citation type="journal article" date="2024" name="G3 (Bethesda)">
        <title>Genome assembly of Hibiscus sabdariffa L. provides insights into metabolisms of medicinal natural products.</title>
        <authorList>
            <person name="Kim T."/>
        </authorList>
    </citation>
    <scope>NUCLEOTIDE SEQUENCE [LARGE SCALE GENOMIC DNA]</scope>
    <source>
        <strain evidence="2">TK-2024</strain>
        <tissue evidence="2">Old leaves</tissue>
    </source>
</reference>
<evidence type="ECO:0000256" key="1">
    <source>
        <dbReference type="SAM" id="MobiDB-lite"/>
    </source>
</evidence>